<reference evidence="3" key="3">
    <citation type="submission" date="2015-06" db="UniProtKB">
        <authorList>
            <consortium name="EnsemblMetazoa"/>
        </authorList>
    </citation>
    <scope>IDENTIFICATION</scope>
</reference>
<dbReference type="InParanoid" id="T1FUE7"/>
<dbReference type="eggNOG" id="ENOG502QR4V">
    <property type="taxonomic scope" value="Eukaryota"/>
</dbReference>
<dbReference type="AlphaFoldDB" id="T1FUE7"/>
<proteinExistence type="predicted"/>
<protein>
    <recommendedName>
        <fullName evidence="5">Glycosyl transferase 64 domain-containing protein</fullName>
    </recommendedName>
</protein>
<evidence type="ECO:0000256" key="1">
    <source>
        <dbReference type="SAM" id="Phobius"/>
    </source>
</evidence>
<organism evidence="3 4">
    <name type="scientific">Helobdella robusta</name>
    <name type="common">Californian leech</name>
    <dbReference type="NCBI Taxonomy" id="6412"/>
    <lineage>
        <taxon>Eukaryota</taxon>
        <taxon>Metazoa</taxon>
        <taxon>Spiralia</taxon>
        <taxon>Lophotrochozoa</taxon>
        <taxon>Annelida</taxon>
        <taxon>Clitellata</taxon>
        <taxon>Hirudinea</taxon>
        <taxon>Rhynchobdellida</taxon>
        <taxon>Glossiphoniidae</taxon>
        <taxon>Helobdella</taxon>
    </lineage>
</organism>
<dbReference type="OrthoDB" id="2020070at2759"/>
<dbReference type="InterPro" id="IPR029044">
    <property type="entry name" value="Nucleotide-diphossugar_trans"/>
</dbReference>
<dbReference type="Proteomes" id="UP000015101">
    <property type="component" value="Unassembled WGS sequence"/>
</dbReference>
<keyword evidence="4" id="KW-1185">Reference proteome</keyword>
<gene>
    <name evidence="3" type="primary">20212443</name>
    <name evidence="2" type="ORF">HELRODRAFT_192903</name>
</gene>
<dbReference type="CTD" id="20212443"/>
<dbReference type="EnsemblMetazoa" id="HelroT192903">
    <property type="protein sequence ID" value="HelroP192903"/>
    <property type="gene ID" value="HelroG192903"/>
</dbReference>
<dbReference type="PANTHER" id="PTHR33604:SF3">
    <property type="entry name" value="OSJNBA0004B13.7 PROTEIN"/>
    <property type="match status" value="1"/>
</dbReference>
<reference evidence="2 4" key="2">
    <citation type="journal article" date="2013" name="Nature">
        <title>Insights into bilaterian evolution from three spiralian genomes.</title>
        <authorList>
            <person name="Simakov O."/>
            <person name="Marletaz F."/>
            <person name="Cho S.J."/>
            <person name="Edsinger-Gonzales E."/>
            <person name="Havlak P."/>
            <person name="Hellsten U."/>
            <person name="Kuo D.H."/>
            <person name="Larsson T."/>
            <person name="Lv J."/>
            <person name="Arendt D."/>
            <person name="Savage R."/>
            <person name="Osoegawa K."/>
            <person name="de Jong P."/>
            <person name="Grimwood J."/>
            <person name="Chapman J.A."/>
            <person name="Shapiro H."/>
            <person name="Aerts A."/>
            <person name="Otillar R.P."/>
            <person name="Terry A.Y."/>
            <person name="Boore J.L."/>
            <person name="Grigoriev I.V."/>
            <person name="Lindberg D.R."/>
            <person name="Seaver E.C."/>
            <person name="Weisblat D.A."/>
            <person name="Putnam N.H."/>
            <person name="Rokhsar D.S."/>
        </authorList>
    </citation>
    <scope>NUCLEOTIDE SEQUENCE</scope>
</reference>
<keyword evidence="1" id="KW-0472">Membrane</keyword>
<keyword evidence="1" id="KW-0812">Transmembrane</keyword>
<dbReference type="RefSeq" id="XP_009023364.1">
    <property type="nucleotide sequence ID" value="XM_009025116.1"/>
</dbReference>
<dbReference type="GeneID" id="20212443"/>
<accession>T1FUE7</accession>
<feature type="transmembrane region" description="Helical" evidence="1">
    <location>
        <begin position="7"/>
        <end position="24"/>
    </location>
</feature>
<name>T1FUE7_HELRO</name>
<reference evidence="4" key="1">
    <citation type="submission" date="2012-12" db="EMBL/GenBank/DDBJ databases">
        <authorList>
            <person name="Hellsten U."/>
            <person name="Grimwood J."/>
            <person name="Chapman J.A."/>
            <person name="Shapiro H."/>
            <person name="Aerts A."/>
            <person name="Otillar R.P."/>
            <person name="Terry A.Y."/>
            <person name="Boore J.L."/>
            <person name="Simakov O."/>
            <person name="Marletaz F."/>
            <person name="Cho S.-J."/>
            <person name="Edsinger-Gonzales E."/>
            <person name="Havlak P."/>
            <person name="Kuo D.-H."/>
            <person name="Larsson T."/>
            <person name="Lv J."/>
            <person name="Arendt D."/>
            <person name="Savage R."/>
            <person name="Osoegawa K."/>
            <person name="de Jong P."/>
            <person name="Lindberg D.R."/>
            <person name="Seaver E.C."/>
            <person name="Weisblat D.A."/>
            <person name="Putnam N.H."/>
            <person name="Grigoriev I.V."/>
            <person name="Rokhsar D.S."/>
        </authorList>
    </citation>
    <scope>NUCLEOTIDE SEQUENCE</scope>
</reference>
<dbReference type="HOGENOM" id="CLU_051252_0_0_1"/>
<dbReference type="KEGG" id="hro:HELRODRAFT_192903"/>
<dbReference type="PANTHER" id="PTHR33604">
    <property type="entry name" value="OSJNBA0004B13.7 PROTEIN"/>
    <property type="match status" value="1"/>
</dbReference>
<sequence>MRTTAKTLFAFAVIFTLMVTFFSYNNNLKRYKDYLMENTILQCPTGEPCVYESVVDLRVIVITYDRTDSVMKLLNSLQSLELDGDEAILEIWIDRNAKTGINNKTYEAVSTFKWTKGPTRIHNQTSHAGIMGQWIDTWRPRVAPPFKPKNMSSTMYPYRPEYGKEIALILEDDLSVSPQAYRFVKAAHRKYGGRADYAGVSLQSDEAKAHNSGETLKAPANESAFMYVCIGTWGFAPSPQYWAEFQDWFHYARKIKDFQPYLDGTTPGSWFRSFVQRGTADSMWEMWFIYFANKKNAYTVFSNLKFVNGDKADSCVGINRREVGLHYPSKGAENLCKLLEVWDPKYESMLPDNPLKLDWTGNPVKNERNA</sequence>
<evidence type="ECO:0008006" key="5">
    <source>
        <dbReference type="Google" id="ProtNLM"/>
    </source>
</evidence>
<evidence type="ECO:0000313" key="2">
    <source>
        <dbReference type="EMBL" id="ESN98398.1"/>
    </source>
</evidence>
<dbReference type="OMA" id="MENTILQ"/>
<evidence type="ECO:0000313" key="4">
    <source>
        <dbReference type="Proteomes" id="UP000015101"/>
    </source>
</evidence>
<dbReference type="EMBL" id="KB097144">
    <property type="protein sequence ID" value="ESN98398.1"/>
    <property type="molecule type" value="Genomic_DNA"/>
</dbReference>
<dbReference type="Gene3D" id="3.90.550.10">
    <property type="entry name" value="Spore Coat Polysaccharide Biosynthesis Protein SpsA, Chain A"/>
    <property type="match status" value="1"/>
</dbReference>
<dbReference type="EMBL" id="AMQM01005867">
    <property type="status" value="NOT_ANNOTATED_CDS"/>
    <property type="molecule type" value="Genomic_DNA"/>
</dbReference>
<evidence type="ECO:0000313" key="3">
    <source>
        <dbReference type="EnsemblMetazoa" id="HelroP192903"/>
    </source>
</evidence>
<keyword evidence="1" id="KW-1133">Transmembrane helix</keyword>